<dbReference type="Pfam" id="PF12796">
    <property type="entry name" value="Ank_2"/>
    <property type="match status" value="1"/>
</dbReference>
<dbReference type="GeneID" id="17296012"/>
<dbReference type="PANTHER" id="PTHR24198:SF165">
    <property type="entry name" value="ANKYRIN REPEAT-CONTAINING PROTEIN-RELATED"/>
    <property type="match status" value="1"/>
</dbReference>
<dbReference type="PANTHER" id="PTHR24198">
    <property type="entry name" value="ANKYRIN REPEAT AND PROTEIN KINASE DOMAIN-CONTAINING PROTEIN"/>
    <property type="match status" value="1"/>
</dbReference>
<evidence type="ECO:0000256" key="1">
    <source>
        <dbReference type="ARBA" id="ARBA00022737"/>
    </source>
</evidence>
<dbReference type="SUPFAM" id="SSF48403">
    <property type="entry name" value="Ankyrin repeat"/>
    <property type="match status" value="1"/>
</dbReference>
<reference evidence="6" key="2">
    <citation type="submission" date="2012-11" db="EMBL/GenBank/DDBJ databases">
        <authorList>
            <person name="Kuo A."/>
            <person name="Curtis B.A."/>
            <person name="Tanifuji G."/>
            <person name="Burki F."/>
            <person name="Gruber A."/>
            <person name="Irimia M."/>
            <person name="Maruyama S."/>
            <person name="Arias M.C."/>
            <person name="Ball S.G."/>
            <person name="Gile G.H."/>
            <person name="Hirakawa Y."/>
            <person name="Hopkins J.F."/>
            <person name="Rensing S.A."/>
            <person name="Schmutz J."/>
            <person name="Symeonidi A."/>
            <person name="Elias M."/>
            <person name="Eveleigh R.J."/>
            <person name="Herman E.K."/>
            <person name="Klute M.J."/>
            <person name="Nakayama T."/>
            <person name="Obornik M."/>
            <person name="Reyes-Prieto A."/>
            <person name="Armbrust E.V."/>
            <person name="Aves S.J."/>
            <person name="Beiko R.G."/>
            <person name="Coutinho P."/>
            <person name="Dacks J.B."/>
            <person name="Durnford D.G."/>
            <person name="Fast N.M."/>
            <person name="Green B.R."/>
            <person name="Grisdale C."/>
            <person name="Hempe F."/>
            <person name="Henrissat B."/>
            <person name="Hoppner M.P."/>
            <person name="Ishida K.-I."/>
            <person name="Kim E."/>
            <person name="Koreny L."/>
            <person name="Kroth P.G."/>
            <person name="Liu Y."/>
            <person name="Malik S.-B."/>
            <person name="Maier U.G."/>
            <person name="McRose D."/>
            <person name="Mock T."/>
            <person name="Neilson J.A."/>
            <person name="Onodera N.T."/>
            <person name="Poole A.M."/>
            <person name="Pritham E.J."/>
            <person name="Richards T.A."/>
            <person name="Rocap G."/>
            <person name="Roy S.W."/>
            <person name="Sarai C."/>
            <person name="Schaack S."/>
            <person name="Shirato S."/>
            <person name="Slamovits C.H."/>
            <person name="Spencer D.F."/>
            <person name="Suzuki S."/>
            <person name="Worden A.Z."/>
            <person name="Zauner S."/>
            <person name="Barry K."/>
            <person name="Bell C."/>
            <person name="Bharti A.K."/>
            <person name="Crow J.A."/>
            <person name="Grimwood J."/>
            <person name="Kramer R."/>
            <person name="Lindquist E."/>
            <person name="Lucas S."/>
            <person name="Salamov A."/>
            <person name="McFadden G.I."/>
            <person name="Lane C.E."/>
            <person name="Keeling P.J."/>
            <person name="Gray M.W."/>
            <person name="Grigoriev I.V."/>
            <person name="Archibald J.M."/>
        </authorList>
    </citation>
    <scope>NUCLEOTIDE SEQUENCE</scope>
    <source>
        <strain evidence="6">CCMP2712</strain>
    </source>
</reference>
<dbReference type="EnsemblProtists" id="EKX39278">
    <property type="protein sequence ID" value="EKX39278"/>
    <property type="gene ID" value="GUITHDRAFT_114714"/>
</dbReference>
<dbReference type="EMBL" id="JH993041">
    <property type="protein sequence ID" value="EKX39278.1"/>
    <property type="molecule type" value="Genomic_DNA"/>
</dbReference>
<feature type="compositionally biased region" description="Basic and acidic residues" evidence="3">
    <location>
        <begin position="36"/>
        <end position="48"/>
    </location>
</feature>
<feature type="region of interest" description="Disordered" evidence="3">
    <location>
        <begin position="1"/>
        <end position="68"/>
    </location>
</feature>
<keyword evidence="2" id="KW-0040">ANK repeat</keyword>
<accession>L1IST3</accession>
<protein>
    <submittedName>
        <fullName evidence="4 5">Uncharacterized protein</fullName>
    </submittedName>
</protein>
<keyword evidence="1" id="KW-0677">Repeat</keyword>
<feature type="compositionally biased region" description="Acidic residues" evidence="3">
    <location>
        <begin position="49"/>
        <end position="60"/>
    </location>
</feature>
<name>L1IST3_GUITC</name>
<dbReference type="PaxDb" id="55529-EKX39278"/>
<evidence type="ECO:0000313" key="4">
    <source>
        <dbReference type="EMBL" id="EKX39278.1"/>
    </source>
</evidence>
<evidence type="ECO:0000256" key="2">
    <source>
        <dbReference type="ARBA" id="ARBA00023043"/>
    </source>
</evidence>
<dbReference type="AlphaFoldDB" id="L1IST3"/>
<dbReference type="Gene3D" id="1.25.40.20">
    <property type="entry name" value="Ankyrin repeat-containing domain"/>
    <property type="match status" value="2"/>
</dbReference>
<dbReference type="InterPro" id="IPR002110">
    <property type="entry name" value="Ankyrin_rpt"/>
</dbReference>
<keyword evidence="6" id="KW-1185">Reference proteome</keyword>
<evidence type="ECO:0000256" key="3">
    <source>
        <dbReference type="SAM" id="MobiDB-lite"/>
    </source>
</evidence>
<evidence type="ECO:0000313" key="5">
    <source>
        <dbReference type="EnsemblProtists" id="EKX39278"/>
    </source>
</evidence>
<reference evidence="4 6" key="1">
    <citation type="journal article" date="2012" name="Nature">
        <title>Algal genomes reveal evolutionary mosaicism and the fate of nucleomorphs.</title>
        <authorList>
            <consortium name="DOE Joint Genome Institute"/>
            <person name="Curtis B.A."/>
            <person name="Tanifuji G."/>
            <person name="Burki F."/>
            <person name="Gruber A."/>
            <person name="Irimia M."/>
            <person name="Maruyama S."/>
            <person name="Arias M.C."/>
            <person name="Ball S.G."/>
            <person name="Gile G.H."/>
            <person name="Hirakawa Y."/>
            <person name="Hopkins J.F."/>
            <person name="Kuo A."/>
            <person name="Rensing S.A."/>
            <person name="Schmutz J."/>
            <person name="Symeonidi A."/>
            <person name="Elias M."/>
            <person name="Eveleigh R.J."/>
            <person name="Herman E.K."/>
            <person name="Klute M.J."/>
            <person name="Nakayama T."/>
            <person name="Obornik M."/>
            <person name="Reyes-Prieto A."/>
            <person name="Armbrust E.V."/>
            <person name="Aves S.J."/>
            <person name="Beiko R.G."/>
            <person name="Coutinho P."/>
            <person name="Dacks J.B."/>
            <person name="Durnford D.G."/>
            <person name="Fast N.M."/>
            <person name="Green B.R."/>
            <person name="Grisdale C.J."/>
            <person name="Hempel F."/>
            <person name="Henrissat B."/>
            <person name="Hoppner M.P."/>
            <person name="Ishida K."/>
            <person name="Kim E."/>
            <person name="Koreny L."/>
            <person name="Kroth P.G."/>
            <person name="Liu Y."/>
            <person name="Malik S.B."/>
            <person name="Maier U.G."/>
            <person name="McRose D."/>
            <person name="Mock T."/>
            <person name="Neilson J.A."/>
            <person name="Onodera N.T."/>
            <person name="Poole A.M."/>
            <person name="Pritham E.J."/>
            <person name="Richards T.A."/>
            <person name="Rocap G."/>
            <person name="Roy S.W."/>
            <person name="Sarai C."/>
            <person name="Schaack S."/>
            <person name="Shirato S."/>
            <person name="Slamovits C.H."/>
            <person name="Spencer D.F."/>
            <person name="Suzuki S."/>
            <person name="Worden A.Z."/>
            <person name="Zauner S."/>
            <person name="Barry K."/>
            <person name="Bell C."/>
            <person name="Bharti A.K."/>
            <person name="Crow J.A."/>
            <person name="Grimwood J."/>
            <person name="Kramer R."/>
            <person name="Lindquist E."/>
            <person name="Lucas S."/>
            <person name="Salamov A."/>
            <person name="McFadden G.I."/>
            <person name="Lane C.E."/>
            <person name="Keeling P.J."/>
            <person name="Gray M.W."/>
            <person name="Grigoriev I.V."/>
            <person name="Archibald J.M."/>
        </authorList>
    </citation>
    <scope>NUCLEOTIDE SEQUENCE</scope>
    <source>
        <strain evidence="4 6">CCMP2712</strain>
    </source>
</reference>
<dbReference type="HOGENOM" id="CLU_800362_0_0_1"/>
<dbReference type="Proteomes" id="UP000011087">
    <property type="component" value="Unassembled WGS sequence"/>
</dbReference>
<reference evidence="5" key="3">
    <citation type="submission" date="2015-06" db="UniProtKB">
        <authorList>
            <consortium name="EnsemblProtists"/>
        </authorList>
    </citation>
    <scope>IDENTIFICATION</scope>
</reference>
<dbReference type="STRING" id="905079.L1IST3"/>
<gene>
    <name evidence="4" type="ORF">GUITHDRAFT_114714</name>
</gene>
<dbReference type="RefSeq" id="XP_005826258.1">
    <property type="nucleotide sequence ID" value="XM_005826201.1"/>
</dbReference>
<sequence length="347" mass="38611">MGAGSSTKKKPFSNLDQARPAKPTAGDNLSAIKDGASIERDKKGKQVSESDEEQASDEEVLSTQDEGNTKHVQFSDEEYLNSNKFVTDLFFAAQEGNVDEFKKNMQAQIPLHLAILISDVNAVRLLLQQRAIEQLSAVDSNGLDAMLLAMKKAKLNMVKLLHEEYEVQLKREAGRKTSMHMVAESGDLPTAEYLLDGISNDADKIKFLNRKDKEGNTALHILAKSMTIGSTRSTIFFSFFLLTPTQRPAIVALLQARKPLDSSRLDAVMVFGEDESLVSKPNDALLREIHKELCDAIKVAEGTFSMKEIVRESSGLDVYFTIFPESSSWRTSKELWGMSAMQENELR</sequence>
<organism evidence="4">
    <name type="scientific">Guillardia theta (strain CCMP2712)</name>
    <name type="common">Cryptophyte</name>
    <dbReference type="NCBI Taxonomy" id="905079"/>
    <lineage>
        <taxon>Eukaryota</taxon>
        <taxon>Cryptophyceae</taxon>
        <taxon>Pyrenomonadales</taxon>
        <taxon>Geminigeraceae</taxon>
        <taxon>Guillardia</taxon>
    </lineage>
</organism>
<dbReference type="KEGG" id="gtt:GUITHDRAFT_114714"/>
<proteinExistence type="predicted"/>
<dbReference type="InterPro" id="IPR036770">
    <property type="entry name" value="Ankyrin_rpt-contain_sf"/>
</dbReference>
<evidence type="ECO:0000313" key="6">
    <source>
        <dbReference type="Proteomes" id="UP000011087"/>
    </source>
</evidence>